<feature type="transmembrane region" description="Helical" evidence="1">
    <location>
        <begin position="782"/>
        <end position="804"/>
    </location>
</feature>
<evidence type="ECO:0000313" key="2">
    <source>
        <dbReference type="EMBL" id="ASJ02738.1"/>
    </source>
</evidence>
<dbReference type="OrthoDB" id="101502at2157"/>
<feature type="transmembrane region" description="Helical" evidence="1">
    <location>
        <begin position="704"/>
        <end position="725"/>
    </location>
</feature>
<dbReference type="GeneID" id="33319840"/>
<keyword evidence="1" id="KW-1133">Transmembrane helix</keyword>
<feature type="transmembrane region" description="Helical" evidence="1">
    <location>
        <begin position="373"/>
        <end position="394"/>
    </location>
</feature>
<feature type="transmembrane region" description="Helical" evidence="1">
    <location>
        <begin position="414"/>
        <end position="439"/>
    </location>
</feature>
<feature type="transmembrane region" description="Helical" evidence="1">
    <location>
        <begin position="278"/>
        <end position="297"/>
    </location>
</feature>
<evidence type="ECO:0000256" key="1">
    <source>
        <dbReference type="SAM" id="Phobius"/>
    </source>
</evidence>
<accession>A0A2Z2MLA3</accession>
<evidence type="ECO:0000313" key="3">
    <source>
        <dbReference type="Proteomes" id="UP000250179"/>
    </source>
</evidence>
<proteinExistence type="predicted"/>
<organism evidence="2 3">
    <name type="scientific">Thermococcus profundus</name>
    <dbReference type="NCBI Taxonomy" id="49899"/>
    <lineage>
        <taxon>Archaea</taxon>
        <taxon>Methanobacteriati</taxon>
        <taxon>Methanobacteriota</taxon>
        <taxon>Thermococci</taxon>
        <taxon>Thermococcales</taxon>
        <taxon>Thermococcaceae</taxon>
        <taxon>Thermococcus</taxon>
    </lineage>
</organism>
<dbReference type="AlphaFoldDB" id="A0A2Z2MLA3"/>
<dbReference type="KEGG" id="tprf:A3L09_05455"/>
<gene>
    <name evidence="2" type="ORF">A3L09_05455</name>
</gene>
<keyword evidence="1" id="KW-0472">Membrane</keyword>
<feature type="transmembrane region" description="Helical" evidence="1">
    <location>
        <begin position="451"/>
        <end position="473"/>
    </location>
</feature>
<feature type="transmembrane region" description="Helical" evidence="1">
    <location>
        <begin position="343"/>
        <end position="361"/>
    </location>
</feature>
<name>A0A2Z2MLA3_THEPR</name>
<reference evidence="2 3" key="1">
    <citation type="submission" date="2016-03" db="EMBL/GenBank/DDBJ databases">
        <title>Complete genome sequence of Thermococcus profundus strain DT5432.</title>
        <authorList>
            <person name="Oger P.M."/>
        </authorList>
    </citation>
    <scope>NUCLEOTIDE SEQUENCE [LARGE SCALE GENOMIC DNA]</scope>
    <source>
        <strain evidence="2 3">DT 5432</strain>
    </source>
</reference>
<sequence>MKLKVFLRHYLKSFSFFAILVLLVSVFPAVIVATLEIAGNPSHEGFSNTYLVMELERGLSSGKIEYLRSNDRLIFNPNFVEVYLGNRTDELRLGDVERIVEEAGLKPEIYYPAFVDGRHVLLVPLDGPIGEADCYTSPNKRITKGTIPYSPWITTKKGYTRNPLYNITIECALPLNTSSEKARVLSSLLDYSQYEEWCISSGKLLSRFLNYTETDQNLKNVGAGEWIFVILPGKVDVNAFYDLILPKFREHNVSPSLYVITPEWVKATESQKTPVSHILEYLILLLPVTPAILILFKQEQANELKMREVMGVNGGSDFVVDVLTAGIVLLGAGTSFLLLDRAMGLATAFIVLVLFSLRVFLTGKEITQWREILVFISLLGVLGIASYFNMALRIKATNVLTLGLPLFDINKRESLWISLFRYGPLALMGIGGVSILPLLIEIKGSIGQRGITRTIVPSVLPLVLLFLYTGFILSTPLTSIVSGIDMTVGATGIVGFKYTPSRFNQTNEAYDAVTAVLEARETPYTTIWNAGSVVRVDSEQFIEGRGNLPCYKEDFLEFLRNSARRSSLAGKLYSLLSSNRGKLITTEDQLNLKFQGFKKEKGLLAFGLSTENGMVRTFSIPYKVVDLPSDVGFADTFVECSVFGKGDESQRLYPQYILFYGDMDTIKAVNLTASEYKDVIGEFASVRTTSGTIIQEYSKISGTLPMLLSAILMILTSAVVGARDAERAAVVHCLTEINGGDIKELFLPLLLLLPPLFLPFTIFRDAYEVYSMGFLPDAKLLWYLTLPMIGFTAGILIYSAVFGARIKRGCEF</sequence>
<feature type="transmembrane region" description="Helical" evidence="1">
    <location>
        <begin position="745"/>
        <end position="762"/>
    </location>
</feature>
<keyword evidence="1" id="KW-0812">Transmembrane</keyword>
<dbReference type="Proteomes" id="UP000250179">
    <property type="component" value="Chromosome"/>
</dbReference>
<dbReference type="EMBL" id="CP014862">
    <property type="protein sequence ID" value="ASJ02738.1"/>
    <property type="molecule type" value="Genomic_DNA"/>
</dbReference>
<dbReference type="RefSeq" id="WP_088857996.1">
    <property type="nucleotide sequence ID" value="NZ_CP014862.1"/>
</dbReference>
<feature type="transmembrane region" description="Helical" evidence="1">
    <location>
        <begin position="318"/>
        <end position="337"/>
    </location>
</feature>
<keyword evidence="3" id="KW-1185">Reference proteome</keyword>
<protein>
    <submittedName>
        <fullName evidence="2">Uncharacterized protein</fullName>
    </submittedName>
</protein>